<dbReference type="EMBL" id="JBGCUC010000003">
    <property type="protein sequence ID" value="MFG6075513.1"/>
    <property type="molecule type" value="Genomic_DNA"/>
</dbReference>
<protein>
    <submittedName>
        <fullName evidence="1">Antitoxin Xre/MbcA/ParS toxin-binding domain-containing protein</fullName>
    </submittedName>
</protein>
<proteinExistence type="predicted"/>
<evidence type="ECO:0000313" key="2">
    <source>
        <dbReference type="Proteomes" id="UP001605250"/>
    </source>
</evidence>
<organism evidence="1 2">
    <name type="scientific">Erwinia plantamica</name>
    <dbReference type="NCBI Taxonomy" id="3237104"/>
    <lineage>
        <taxon>Bacteria</taxon>
        <taxon>Pseudomonadati</taxon>
        <taxon>Pseudomonadota</taxon>
        <taxon>Gammaproteobacteria</taxon>
        <taxon>Enterobacterales</taxon>
        <taxon>Erwiniaceae</taxon>
        <taxon>Erwinia</taxon>
    </lineage>
</organism>
<sequence length="224" mass="24560">MSAIPVSSGIATLVGTPKEIQARLNKSQADRVLAMTFVHQQPGVVETLTENIMNMTVSLLEVLRERQEQSSLERLAEIMLPSAPVSPTLLKEAAMLIQARKAVLESGDWLTAAEVAGLAGFSARNPSAQPHKWKKQQQIFTIQHHGIDYYPAWALAADTGFRPCKALAEIIKIFTDSKDGWGMAYWFRADNSALGGRRPQDLLLSSPEQVIEAAKDEVEGVEHG</sequence>
<reference evidence="1 2" key="1">
    <citation type="submission" date="2024-07" db="EMBL/GenBank/DDBJ databases">
        <title>Novel bacterial strain Erwinia sp. OPT-41 promoting growth of various crops.</title>
        <authorList>
            <person name="Egorshina A."/>
            <person name="Lukyantsev M.A."/>
            <person name="Golubev S.N."/>
            <person name="Muratova A.Y."/>
            <person name="Bulygina E.A."/>
        </authorList>
    </citation>
    <scope>NUCLEOTIDE SEQUENCE [LARGE SCALE GENOMIC DNA]</scope>
    <source>
        <strain evidence="1 2">OPT-41</strain>
    </source>
</reference>
<dbReference type="RefSeq" id="WP_253460245.1">
    <property type="nucleotide sequence ID" value="NZ_JBGCUC010000003.1"/>
</dbReference>
<gene>
    <name evidence="1" type="ORF">AB3U87_03955</name>
</gene>
<evidence type="ECO:0000313" key="1">
    <source>
        <dbReference type="EMBL" id="MFG6075513.1"/>
    </source>
</evidence>
<accession>A0ABW7CH41</accession>
<comment type="caution">
    <text evidence="1">The sequence shown here is derived from an EMBL/GenBank/DDBJ whole genome shotgun (WGS) entry which is preliminary data.</text>
</comment>
<keyword evidence="2" id="KW-1185">Reference proteome</keyword>
<name>A0ABW7CH41_9GAMM</name>
<dbReference type="Proteomes" id="UP001605250">
    <property type="component" value="Unassembled WGS sequence"/>
</dbReference>